<dbReference type="InterPro" id="IPR011990">
    <property type="entry name" value="TPR-like_helical_dom_sf"/>
</dbReference>
<feature type="domain" description="CHAT" evidence="2">
    <location>
        <begin position="851"/>
        <end position="1125"/>
    </location>
</feature>
<evidence type="ECO:0000259" key="2">
    <source>
        <dbReference type="Pfam" id="PF12770"/>
    </source>
</evidence>
<dbReference type="RefSeq" id="WP_380320329.1">
    <property type="nucleotide sequence ID" value="NZ_JBHYPW010000011.1"/>
</dbReference>
<reference evidence="3 4" key="1">
    <citation type="submission" date="2024-09" db="EMBL/GenBank/DDBJ databases">
        <title>The Natural Products Discovery Center: Release of the First 8490 Sequenced Strains for Exploring Actinobacteria Biosynthetic Diversity.</title>
        <authorList>
            <person name="Kalkreuter E."/>
            <person name="Kautsar S.A."/>
            <person name="Yang D."/>
            <person name="Bader C.D."/>
            <person name="Teijaro C.N."/>
            <person name="Fluegel L."/>
            <person name="Davis C.M."/>
            <person name="Simpson J.R."/>
            <person name="Lauterbach L."/>
            <person name="Steele A.D."/>
            <person name="Gui C."/>
            <person name="Meng S."/>
            <person name="Li G."/>
            <person name="Viehrig K."/>
            <person name="Ye F."/>
            <person name="Su P."/>
            <person name="Kiefer A.F."/>
            <person name="Nichols A."/>
            <person name="Cepeda A.J."/>
            <person name="Yan W."/>
            <person name="Fan B."/>
            <person name="Jiang Y."/>
            <person name="Adhikari A."/>
            <person name="Zheng C.-J."/>
            <person name="Schuster L."/>
            <person name="Cowan T.M."/>
            <person name="Smanski M.J."/>
            <person name="Chevrette M.G."/>
            <person name="De Carvalho L.P.S."/>
            <person name="Shen B."/>
        </authorList>
    </citation>
    <scope>NUCLEOTIDE SEQUENCE [LARGE SCALE GENOMIC DNA]</scope>
    <source>
        <strain evidence="3 4">NPDC058753</strain>
    </source>
</reference>
<dbReference type="Pfam" id="PF12770">
    <property type="entry name" value="CHAT"/>
    <property type="match status" value="1"/>
</dbReference>
<organism evidence="3 4">
    <name type="scientific">Kitasatospora phosalacinea</name>
    <dbReference type="NCBI Taxonomy" id="2065"/>
    <lineage>
        <taxon>Bacteria</taxon>
        <taxon>Bacillati</taxon>
        <taxon>Actinomycetota</taxon>
        <taxon>Actinomycetes</taxon>
        <taxon>Kitasatosporales</taxon>
        <taxon>Streptomycetaceae</taxon>
        <taxon>Kitasatospora</taxon>
    </lineage>
</organism>
<evidence type="ECO:0000256" key="1">
    <source>
        <dbReference type="SAM" id="MobiDB-lite"/>
    </source>
</evidence>
<evidence type="ECO:0000313" key="3">
    <source>
        <dbReference type="EMBL" id="MFE1351273.1"/>
    </source>
</evidence>
<evidence type="ECO:0000313" key="4">
    <source>
        <dbReference type="Proteomes" id="UP001599542"/>
    </source>
</evidence>
<feature type="compositionally biased region" description="Low complexity" evidence="1">
    <location>
        <begin position="306"/>
        <end position="325"/>
    </location>
</feature>
<dbReference type="InterPro" id="IPR024983">
    <property type="entry name" value="CHAT_dom"/>
</dbReference>
<protein>
    <submittedName>
        <fullName evidence="3">CHAT domain-containing protein</fullName>
    </submittedName>
</protein>
<dbReference type="Gene3D" id="1.25.40.10">
    <property type="entry name" value="Tetratricopeptide repeat domain"/>
    <property type="match status" value="2"/>
</dbReference>
<dbReference type="EMBL" id="JBHYPX010000005">
    <property type="protein sequence ID" value="MFE1351273.1"/>
    <property type="molecule type" value="Genomic_DNA"/>
</dbReference>
<dbReference type="SUPFAM" id="SSF48452">
    <property type="entry name" value="TPR-like"/>
    <property type="match status" value="1"/>
</dbReference>
<dbReference type="Proteomes" id="UP001599542">
    <property type="component" value="Unassembled WGS sequence"/>
</dbReference>
<accession>A0ABW6GF30</accession>
<feature type="region of interest" description="Disordered" evidence="1">
    <location>
        <begin position="699"/>
        <end position="737"/>
    </location>
</feature>
<proteinExistence type="predicted"/>
<feature type="compositionally biased region" description="Gly residues" evidence="1">
    <location>
        <begin position="709"/>
        <end position="737"/>
    </location>
</feature>
<feature type="region of interest" description="Disordered" evidence="1">
    <location>
        <begin position="303"/>
        <end position="333"/>
    </location>
</feature>
<keyword evidence="4" id="KW-1185">Reference proteome</keyword>
<name>A0ABW6GF30_9ACTN</name>
<sequence length="1126" mass="115946">MATQHGPGAMHWCGLSVDRRRSYDQGTGGPQALDEAVLAARSARRAATGDPELERAMTALLASHVLARWQLTGDPQALDDAVALGRAATAGPSPGALDAHRNLCGALLELHGRTARAALLDEAVAHGRAALALSPGGPGPAAVGPAVGDPAVGDPLRTGCVINLGSALARQHQHTGAPEPLDEAIRLADDALRPLTPRDFGYAQLNGLLGALADLRYARTADPADLDLACALAQAAAANGGPVQALNAAVAVLRRFGARGDLADVRTALDLTRRALEATPPGDPRRAGCLNVHAAALGHLAERSPDPATARRAADAARAAADATPVGDRERPGHLRNLATALTRLAATGPDLAPLLEAVRALEEALGALTPGHPDRAGCRTALHETLLALHHRTGDESLLDDAVDSARTALAESRTHPELQGLLLHNLSNALRARHRVHDDRAAIDEAVDAAREAAHRLGPTPRAATTLAVLAEALGDLAARPDLTRDQRAAALREQAAALRRAAALTPPDDYRRTARTGLLGWTLLRTAALEGGPAGAEAATEALRHAREALAATADGSNDRASAELVCGAVLHHLARTGLADPAEAVPEALALLRSARGNPTADAGNRLVSARESAGLLLLTGRPDAALDAVEHAVDLLPHTAPRDAARGGRERGLELHGGLAAQTVAVAVAARRPDRAFDLLERARGVLLAEELDGRRQRREGEGGEAGGAGEGPGGLRPDGGSADGGETGDGAGVGVGVGAGVGVGEGGVAAARRAVVAAARRAVVAAERRQRWSARVRRAVGVGAGAPVRGDGPVTVTAGPGGGHALIVRPDGVRAVELPLLREGEAAERARRLLAEPERDDLSDTLAWLWAAAAEPVLRALDPQPGARVWWCPTGPLAALPLHAAGAGADGVMDRVVSSYTPTARLLEHSRDAARKAELRGRGRALVVAVGEGDGAPLPHVRAEAAEVAALLPGAEVLLGERAGRAAVVAALRTGEVAHFACHAYSDPAVPMASGILLPRVDGQGPLTLADLSGLDLPAARLAYLSACETGRTRLGLADEAVHLAAGFQLAGFPQVIATLWTVSDRIAARIARETYRGAVQDGRLRSDAVPRALHGAVQRVRQRWPRAPRLWAGHQHCGA</sequence>
<comment type="caution">
    <text evidence="3">The sequence shown here is derived from an EMBL/GenBank/DDBJ whole genome shotgun (WGS) entry which is preliminary data.</text>
</comment>
<gene>
    <name evidence="3" type="ORF">ACFW6T_04710</name>
</gene>